<dbReference type="PROSITE" id="PS51192">
    <property type="entry name" value="HELICASE_ATP_BIND_1"/>
    <property type="match status" value="1"/>
</dbReference>
<dbReference type="AlphaFoldDB" id="A0ABD0M4C9"/>
<accession>A0ABD0M4C9</accession>
<evidence type="ECO:0000313" key="5">
    <source>
        <dbReference type="EMBL" id="KAK7506355.1"/>
    </source>
</evidence>
<sequence>MNTDSQPGTSHIGDGDVEDDTGAVADKDRMFKVNTGLIQQASLNEQASELQDLGLSVFNQDEFEQGVMKQVDQALAFEEAERLKNILLRELTSIEGDIKLVQSELSHITKSETAAQKQNVTARASFHHLAAIRRQKDNKLSQLKTLKVRQKMTLTKLQKVEESDAALSPGGGGDSPDQVMEGMKSETDKDRLIRLGEMTPFGTVVTAANRQHRPDFERFLVKEQRKVKQADRTSRRKQNAVYRRSDDEDDCLSQPVKRKRCHTVSRERDDADESYYMRRLRRHQQSSSLEDGGGEEEEFEGGLVVPRKVWKKLYKYQKTGVRWLWELHCQQAGGIIGDEMGLGKTIQMIAFLAALKTSKLRCKGFPYIGLGPVVVVCPTTVMHQWVKEFHTWWPEFRVAILHSSGSYTGSEMQLVRSIVKSCGVIVTSYSTLVIQQDIMLPYNWHYIVLDEGHKVRNPDAQITLCCKQFRTPHRIILSGSPIQNNLKELWSLFDFVFPGKLGTLPDFMAHFSVPIVHGGYANATQVQVETAYKCACVLRDTINPYLLRRMKADVKVSLDLPNKSEQVLFCRLTDEQREVYEEYLQSRECQAILAGKFQDISGQAELHYGFWRRSGKLIVVEALLKLWHQQGQRVLLFTQSRAMLDIIESFVQDRQYTYLRMDGATSISSRQPLVTQFNKDPSIFVFLLTTRVGGLGVNLTGANRVLIYDPDWNPSTDIQARERAWRIGQKRQVTVYRLLTSGTIEEKIYHRQIFKQFLTNRVLKDPRQRRFFKSNDIFELFTLGSKDERGTETSAIFAGTGSDVKLPRRTALPLTPTPKALKPNRFDEMKREKKRTLEDSTSHGLDSSEQERMRELARKLSRKMEKEKHKKQNTDNEVREFEGQRIPHLVKSCKMKGPPNAEDQREESESRQQDDYVLRKLFKKTGIQGVMKHDKIMDSGRADFALVEAEAMKVAKEAAAALRRSRSACMPAVTGVPTWTGQHGSTVKPVLLGTWNVRTLQETGRCAQAVREMHRYHLTLLGMCEVHWNGHGETKLQTGETLLYSGKDEEDRHEAGVGLLLSKQAAKSLLEWEPVSDCIITTRFDSRFQK</sequence>
<feature type="region of interest" description="Disordered" evidence="2">
    <location>
        <begin position="227"/>
        <end position="246"/>
    </location>
</feature>
<dbReference type="CDD" id="cd21397">
    <property type="entry name" value="cc_ERCC-6_N"/>
    <property type="match status" value="1"/>
</dbReference>
<feature type="region of interest" description="Disordered" evidence="2">
    <location>
        <begin position="808"/>
        <end position="914"/>
    </location>
</feature>
<organism evidence="5 6">
    <name type="scientific">Batillaria attramentaria</name>
    <dbReference type="NCBI Taxonomy" id="370345"/>
    <lineage>
        <taxon>Eukaryota</taxon>
        <taxon>Metazoa</taxon>
        <taxon>Spiralia</taxon>
        <taxon>Lophotrochozoa</taxon>
        <taxon>Mollusca</taxon>
        <taxon>Gastropoda</taxon>
        <taxon>Caenogastropoda</taxon>
        <taxon>Sorbeoconcha</taxon>
        <taxon>Cerithioidea</taxon>
        <taxon>Batillariidae</taxon>
        <taxon>Batillaria</taxon>
    </lineage>
</organism>
<dbReference type="Gene3D" id="3.40.50.10810">
    <property type="entry name" value="Tandem AAA-ATPase domain"/>
    <property type="match status" value="1"/>
</dbReference>
<dbReference type="EMBL" id="JACVVK020000007">
    <property type="protein sequence ID" value="KAK7506355.1"/>
    <property type="molecule type" value="Genomic_DNA"/>
</dbReference>
<evidence type="ECO:0000256" key="1">
    <source>
        <dbReference type="ARBA" id="ARBA00022801"/>
    </source>
</evidence>
<evidence type="ECO:0008006" key="7">
    <source>
        <dbReference type="Google" id="ProtNLM"/>
    </source>
</evidence>
<dbReference type="FunFam" id="3.40.50.10810:FF:000042">
    <property type="entry name" value="SNF2 family helicase-like protein"/>
    <property type="match status" value="1"/>
</dbReference>
<feature type="compositionally biased region" description="Basic and acidic residues" evidence="2">
    <location>
        <begin position="824"/>
        <end position="841"/>
    </location>
</feature>
<dbReference type="PANTHER" id="PTHR45629">
    <property type="entry name" value="SNF2/RAD54 FAMILY MEMBER"/>
    <property type="match status" value="1"/>
</dbReference>
<gene>
    <name evidence="5" type="ORF">BaRGS_00002467</name>
</gene>
<evidence type="ECO:0000259" key="4">
    <source>
        <dbReference type="PROSITE" id="PS51194"/>
    </source>
</evidence>
<keyword evidence="6" id="KW-1185">Reference proteome</keyword>
<comment type="caution">
    <text evidence="5">The sequence shown here is derived from an EMBL/GenBank/DDBJ whole genome shotgun (WGS) entry which is preliminary data.</text>
</comment>
<proteinExistence type="predicted"/>
<feature type="domain" description="Helicase ATP-binding" evidence="3">
    <location>
        <begin position="325"/>
        <end position="499"/>
    </location>
</feature>
<feature type="region of interest" description="Disordered" evidence="2">
    <location>
        <begin position="1"/>
        <end position="25"/>
    </location>
</feature>
<dbReference type="PANTHER" id="PTHR45629:SF7">
    <property type="entry name" value="DNA EXCISION REPAIR PROTEIN ERCC-6-RELATED"/>
    <property type="match status" value="1"/>
</dbReference>
<dbReference type="PROSITE" id="PS51194">
    <property type="entry name" value="HELICASE_CTER"/>
    <property type="match status" value="1"/>
</dbReference>
<dbReference type="Pfam" id="PF00271">
    <property type="entry name" value="Helicase_C"/>
    <property type="match status" value="1"/>
</dbReference>
<keyword evidence="1" id="KW-0378">Hydrolase</keyword>
<feature type="non-terminal residue" evidence="5">
    <location>
        <position position="1090"/>
    </location>
</feature>
<dbReference type="InterPro" id="IPR000330">
    <property type="entry name" value="SNF2_N"/>
</dbReference>
<dbReference type="SMART" id="SM00487">
    <property type="entry name" value="DEXDc"/>
    <property type="match status" value="1"/>
</dbReference>
<evidence type="ECO:0000259" key="3">
    <source>
        <dbReference type="PROSITE" id="PS51192"/>
    </source>
</evidence>
<dbReference type="Pfam" id="PF00176">
    <property type="entry name" value="SNF2-rel_dom"/>
    <property type="match status" value="1"/>
</dbReference>
<dbReference type="CDD" id="cd18793">
    <property type="entry name" value="SF2_C_SNF"/>
    <property type="match status" value="1"/>
</dbReference>
<evidence type="ECO:0000256" key="2">
    <source>
        <dbReference type="SAM" id="MobiDB-lite"/>
    </source>
</evidence>
<feature type="region of interest" description="Disordered" evidence="2">
    <location>
        <begin position="159"/>
        <end position="183"/>
    </location>
</feature>
<dbReference type="CDD" id="cd18000">
    <property type="entry name" value="DEXHc_ERCC6"/>
    <property type="match status" value="1"/>
</dbReference>
<dbReference type="GO" id="GO:0016787">
    <property type="term" value="F:hydrolase activity"/>
    <property type="evidence" value="ECO:0007669"/>
    <property type="project" value="UniProtKB-KW"/>
</dbReference>
<dbReference type="Gene3D" id="3.40.50.300">
    <property type="entry name" value="P-loop containing nucleotide triphosphate hydrolases"/>
    <property type="match status" value="1"/>
</dbReference>
<evidence type="ECO:0000313" key="6">
    <source>
        <dbReference type="Proteomes" id="UP001519460"/>
    </source>
</evidence>
<feature type="domain" description="Helicase C-terminal" evidence="4">
    <location>
        <begin position="619"/>
        <end position="778"/>
    </location>
</feature>
<dbReference type="Proteomes" id="UP001519460">
    <property type="component" value="Unassembled WGS sequence"/>
</dbReference>
<dbReference type="InterPro" id="IPR059240">
    <property type="entry name" value="cc_ERCC-6_N"/>
</dbReference>
<dbReference type="InterPro" id="IPR049730">
    <property type="entry name" value="SNF2/RAD54-like_C"/>
</dbReference>
<feature type="compositionally biased region" description="Basic and acidic residues" evidence="2">
    <location>
        <begin position="849"/>
        <end position="885"/>
    </location>
</feature>
<dbReference type="SMART" id="SM00490">
    <property type="entry name" value="HELICc"/>
    <property type="match status" value="1"/>
</dbReference>
<dbReference type="SUPFAM" id="SSF52540">
    <property type="entry name" value="P-loop containing nucleoside triphosphate hydrolases"/>
    <property type="match status" value="2"/>
</dbReference>
<feature type="compositionally biased region" description="Low complexity" evidence="2">
    <location>
        <begin position="809"/>
        <end position="823"/>
    </location>
</feature>
<dbReference type="InterPro" id="IPR001650">
    <property type="entry name" value="Helicase_C-like"/>
</dbReference>
<protein>
    <recommendedName>
        <fullName evidence="7">DNA excision repair protein ERCC-6</fullName>
    </recommendedName>
</protein>
<dbReference type="InterPro" id="IPR038718">
    <property type="entry name" value="SNF2-like_sf"/>
</dbReference>
<dbReference type="InterPro" id="IPR050496">
    <property type="entry name" value="SNF2_RAD54_helicase_repair"/>
</dbReference>
<name>A0ABD0M4C9_9CAEN</name>
<reference evidence="5 6" key="1">
    <citation type="journal article" date="2023" name="Sci. Data">
        <title>Genome assembly of the Korean intertidal mud-creeper Batillaria attramentaria.</title>
        <authorList>
            <person name="Patra A.K."/>
            <person name="Ho P.T."/>
            <person name="Jun S."/>
            <person name="Lee S.J."/>
            <person name="Kim Y."/>
            <person name="Won Y.J."/>
        </authorList>
    </citation>
    <scope>NUCLEOTIDE SEQUENCE [LARGE SCALE GENOMIC DNA]</scope>
    <source>
        <strain evidence="5">Wonlab-2016</strain>
    </source>
</reference>
<dbReference type="InterPro" id="IPR027417">
    <property type="entry name" value="P-loop_NTPase"/>
</dbReference>
<dbReference type="InterPro" id="IPR014001">
    <property type="entry name" value="Helicase_ATP-bd"/>
</dbReference>